<reference evidence="2" key="1">
    <citation type="submission" date="2016-10" db="EMBL/GenBank/DDBJ databases">
        <authorList>
            <person name="Chevignon G."/>
        </authorList>
    </citation>
    <scope>NUCLEOTIDE SEQUENCE [LARGE SCALE GENOMIC DNA]</scope>
    <source>
        <strain evidence="2">A2C</strain>
        <plasmid evidence="2">phda2c.1</plasmid>
    </source>
</reference>
<dbReference type="Proteomes" id="UP000230008">
    <property type="component" value="Plasmid pHDA2C.1"/>
</dbReference>
<dbReference type="AlphaFoldDB" id="A0A2D3T509"/>
<proteinExistence type="predicted"/>
<keyword evidence="1" id="KW-0614">Plasmid</keyword>
<gene>
    <name evidence="1" type="ORF">BJP41_09880</name>
</gene>
<organism evidence="1 2">
    <name type="scientific">Candidatus Williamhamiltonella defendens</name>
    <dbReference type="NCBI Taxonomy" id="138072"/>
    <lineage>
        <taxon>Bacteria</taxon>
        <taxon>Pseudomonadati</taxon>
        <taxon>Pseudomonadota</taxon>
        <taxon>Gammaproteobacteria</taxon>
        <taxon>Enterobacterales</taxon>
        <taxon>Enterobacteriaceae</taxon>
        <taxon>aphid secondary symbionts</taxon>
        <taxon>Candidatus Williamhamiltonella</taxon>
    </lineage>
</organism>
<sequence length="124" mass="14096">MIINIIYFDCAGGGGMKKKTFCAKHLKCSRTLESPIENIDMNNETITEPELIDNLGNQSVKKMMLVQGENGKFSIRVQLSWKGGDLLLETQRKTPRVWSSLDRLVKHINSKYGKVPIIELQLME</sequence>
<reference evidence="2" key="2">
    <citation type="submission" date="2017-11" db="EMBL/GenBank/DDBJ databases">
        <title>PacBio sequencing of new strain of the secondary endosymbiont Candidatus Hamiltonella defensa.</title>
        <authorList>
            <person name="Strand M.R."/>
            <person name="Oliver K."/>
        </authorList>
    </citation>
    <scope>NUCLEOTIDE SEQUENCE [LARGE SCALE GENOMIC DNA]</scope>
    <source>
        <strain evidence="2">A2C</strain>
        <plasmid evidence="2">phda2c.1</plasmid>
    </source>
</reference>
<accession>A0A2D3T509</accession>
<name>A0A2D3T509_9ENTR</name>
<evidence type="ECO:0000313" key="2">
    <source>
        <dbReference type="Proteomes" id="UP000230008"/>
    </source>
</evidence>
<geneLocation type="plasmid" evidence="2">
    <name>phda2c.1</name>
</geneLocation>
<evidence type="ECO:0000313" key="1">
    <source>
        <dbReference type="EMBL" id="ATW30783.1"/>
    </source>
</evidence>
<dbReference type="EMBL" id="CP017607">
    <property type="protein sequence ID" value="ATW30783.1"/>
    <property type="molecule type" value="Genomic_DNA"/>
</dbReference>
<protein>
    <submittedName>
        <fullName evidence="1">Uncharacterized protein</fullName>
    </submittedName>
</protein>